<gene>
    <name evidence="1" type="ORF">SPTER_32640</name>
</gene>
<keyword evidence="2" id="KW-1185">Reference proteome</keyword>
<dbReference type="EMBL" id="CP036259">
    <property type="protein sequence ID" value="QDR81847.1"/>
    <property type="molecule type" value="Genomic_DNA"/>
</dbReference>
<organism evidence="1 2">
    <name type="scientific">Sporomusa termitida</name>
    <dbReference type="NCBI Taxonomy" id="2377"/>
    <lineage>
        <taxon>Bacteria</taxon>
        <taxon>Bacillati</taxon>
        <taxon>Bacillota</taxon>
        <taxon>Negativicutes</taxon>
        <taxon>Selenomonadales</taxon>
        <taxon>Sporomusaceae</taxon>
        <taxon>Sporomusa</taxon>
    </lineage>
</organism>
<proteinExistence type="predicted"/>
<dbReference type="KEGG" id="sted:SPTER_32640"/>
<accession>A0A517DWX4</accession>
<name>A0A517DWX4_9FIRM</name>
<dbReference type="AlphaFoldDB" id="A0A517DWX4"/>
<evidence type="ECO:0000313" key="1">
    <source>
        <dbReference type="EMBL" id="QDR81847.1"/>
    </source>
</evidence>
<evidence type="ECO:0000313" key="2">
    <source>
        <dbReference type="Proteomes" id="UP000320776"/>
    </source>
</evidence>
<reference evidence="1 2" key="1">
    <citation type="submission" date="2019-02" db="EMBL/GenBank/DDBJ databases">
        <title>Closed genome of Sporomusa termitida DSM 4440.</title>
        <authorList>
            <person name="Poehlein A."/>
            <person name="Daniel R."/>
        </authorList>
    </citation>
    <scope>NUCLEOTIDE SEQUENCE [LARGE SCALE GENOMIC DNA]</scope>
    <source>
        <strain evidence="1 2">DSM 4440</strain>
    </source>
</reference>
<sequence>MIVVVIAPFCVPRCGEVRRWEGGSCQAPVTGFGELISADKRVGDDSSEPSETAEKVPLVLEYILYIVVQYNFILNIL</sequence>
<protein>
    <submittedName>
        <fullName evidence="1">Uncharacterized protein</fullName>
    </submittedName>
</protein>
<dbReference type="Proteomes" id="UP000320776">
    <property type="component" value="Chromosome"/>
</dbReference>